<reference evidence="2 3" key="1">
    <citation type="submission" date="2019-06" db="EMBL/GenBank/DDBJ databases">
        <authorList>
            <person name="Broberg M."/>
        </authorList>
    </citation>
    <scope>NUCLEOTIDE SEQUENCE [LARGE SCALE GENOMIC DNA]</scope>
</reference>
<feature type="chain" id="PRO_5046408093" evidence="1">
    <location>
        <begin position="18"/>
        <end position="186"/>
    </location>
</feature>
<evidence type="ECO:0000256" key="1">
    <source>
        <dbReference type="SAM" id="SignalP"/>
    </source>
</evidence>
<evidence type="ECO:0000313" key="3">
    <source>
        <dbReference type="Proteomes" id="UP000766486"/>
    </source>
</evidence>
<comment type="caution">
    <text evidence="2">The sequence shown here is derived from an EMBL/GenBank/DDBJ whole genome shotgun (WGS) entry which is preliminary data.</text>
</comment>
<proteinExistence type="predicted"/>
<accession>A0ABY6U1B6</accession>
<gene>
    <name evidence="2" type="ORF">CLO192961_LOCUS132711</name>
</gene>
<sequence>MRIGSLLLLGCTVLSAALTPAQINQKFKKMQDISNRCMNKANQLTASDGTHINSPSSRFHDIFKGMDEIDSIANEISRSVEGLPARYSSADSTVVMDGFEGFGSQQQDLYTALNGNRQPFAGMASVCNAVSKAISSDQDSLGRLGLALFDKVATSDQYVVTRIRAGLGKQSSNVHVLYCMGINNGS</sequence>
<organism evidence="2 3">
    <name type="scientific">Bionectria ochroleuca</name>
    <name type="common">Gliocladium roseum</name>
    <dbReference type="NCBI Taxonomy" id="29856"/>
    <lineage>
        <taxon>Eukaryota</taxon>
        <taxon>Fungi</taxon>
        <taxon>Dikarya</taxon>
        <taxon>Ascomycota</taxon>
        <taxon>Pezizomycotina</taxon>
        <taxon>Sordariomycetes</taxon>
        <taxon>Hypocreomycetidae</taxon>
        <taxon>Hypocreales</taxon>
        <taxon>Bionectriaceae</taxon>
        <taxon>Clonostachys</taxon>
    </lineage>
</organism>
<dbReference type="EMBL" id="CABFNS010000715">
    <property type="protein sequence ID" value="VUC24156.1"/>
    <property type="molecule type" value="Genomic_DNA"/>
</dbReference>
<feature type="signal peptide" evidence="1">
    <location>
        <begin position="1"/>
        <end position="17"/>
    </location>
</feature>
<evidence type="ECO:0000313" key="2">
    <source>
        <dbReference type="EMBL" id="VUC24156.1"/>
    </source>
</evidence>
<dbReference type="Proteomes" id="UP000766486">
    <property type="component" value="Unassembled WGS sequence"/>
</dbReference>
<keyword evidence="1" id="KW-0732">Signal</keyword>
<name>A0ABY6U1B6_BIOOC</name>
<protein>
    <submittedName>
        <fullName evidence="2">Uncharacterized protein</fullName>
    </submittedName>
</protein>
<keyword evidence="3" id="KW-1185">Reference proteome</keyword>